<evidence type="ECO:0000313" key="4">
    <source>
        <dbReference type="EMBL" id="CDZ92156.1"/>
    </source>
</evidence>
<protein>
    <recommendedName>
        <fullName evidence="2">asparaginase</fullName>
        <ecNumber evidence="2">3.5.1.1</ecNumber>
    </recommendedName>
</protein>
<dbReference type="GO" id="GO:0006520">
    <property type="term" value="P:amino acid metabolic process"/>
    <property type="evidence" value="ECO:0007669"/>
    <property type="project" value="InterPro"/>
</dbReference>
<dbReference type="OrthoDB" id="9935294at2"/>
<dbReference type="EC" id="3.5.1.1" evidence="2"/>
<organism evidence="4 5">
    <name type="scientific">Rhodococcus ruber</name>
    <dbReference type="NCBI Taxonomy" id="1830"/>
    <lineage>
        <taxon>Bacteria</taxon>
        <taxon>Bacillati</taxon>
        <taxon>Actinomycetota</taxon>
        <taxon>Actinomycetes</taxon>
        <taxon>Mycobacteriales</taxon>
        <taxon>Nocardiaceae</taxon>
        <taxon>Rhodococcus</taxon>
    </lineage>
</organism>
<comment type="similarity">
    <text evidence="1">Belongs to the asparaginase 1 family.</text>
</comment>
<reference evidence="4 5" key="1">
    <citation type="journal article" date="2014" name="Genome Announc.">
        <title>Draft Genome Sequence of Propane- and Butane-Oxidizing Actinobacterium Rhodococcus ruber IEGM 231.</title>
        <authorList>
            <person name="Ivshina I.B."/>
            <person name="Kuyukina M.S."/>
            <person name="Krivoruchko A.V."/>
            <person name="Barbe V."/>
            <person name="Fischer C."/>
        </authorList>
    </citation>
    <scope>NUCLEOTIDE SEQUENCE [LARGE SCALE GENOMIC DNA]</scope>
</reference>
<dbReference type="GO" id="GO:0004067">
    <property type="term" value="F:asparaginase activity"/>
    <property type="evidence" value="ECO:0007669"/>
    <property type="project" value="UniProtKB-EC"/>
</dbReference>
<feature type="compositionally biased region" description="Basic and acidic residues" evidence="3">
    <location>
        <begin position="34"/>
        <end position="53"/>
    </location>
</feature>
<accession>A0A098BWR3</accession>
<dbReference type="AlphaFoldDB" id="A0A098BWR3"/>
<evidence type="ECO:0000256" key="2">
    <source>
        <dbReference type="ARBA" id="ARBA00012920"/>
    </source>
</evidence>
<dbReference type="eggNOG" id="ENOG5032ACK">
    <property type="taxonomic scope" value="Bacteria"/>
</dbReference>
<feature type="compositionally biased region" description="Basic and acidic residues" evidence="3">
    <location>
        <begin position="1"/>
        <end position="11"/>
    </location>
</feature>
<dbReference type="PROSITE" id="PS00144">
    <property type="entry name" value="ASN_GLN_ASE_1"/>
    <property type="match status" value="1"/>
</dbReference>
<feature type="compositionally biased region" description="Acidic residues" evidence="3">
    <location>
        <begin position="80"/>
        <end position="94"/>
    </location>
</feature>
<evidence type="ECO:0000256" key="1">
    <source>
        <dbReference type="ARBA" id="ARBA00010518"/>
    </source>
</evidence>
<dbReference type="InterPro" id="IPR020827">
    <property type="entry name" value="Asparaginase/glutaminase_AS1"/>
</dbReference>
<dbReference type="KEGG" id="rrz:CS378_22985"/>
<feature type="region of interest" description="Disordered" evidence="3">
    <location>
        <begin position="1"/>
        <end position="94"/>
    </location>
</feature>
<dbReference type="Proteomes" id="UP000042997">
    <property type="component" value="Unassembled WGS sequence"/>
</dbReference>
<name>A0A098BWR3_9NOCA</name>
<evidence type="ECO:0000256" key="3">
    <source>
        <dbReference type="SAM" id="MobiDB-lite"/>
    </source>
</evidence>
<proteinExistence type="inferred from homology"/>
<evidence type="ECO:0000313" key="5">
    <source>
        <dbReference type="Proteomes" id="UP000042997"/>
    </source>
</evidence>
<dbReference type="EMBL" id="CCSD01000109">
    <property type="protein sequence ID" value="CDZ92156.1"/>
    <property type="molecule type" value="Genomic_DNA"/>
</dbReference>
<sequence>MPGDRRTDAHCEGNGAEQLSTQPRSEDPLENIDEDTKRRASEQAEEMQRRYEPGARPTVTLPGTGGTVSGTAFADIVETGSDEVDEEGDTAPGR</sequence>
<gene>
    <name evidence="4" type="ORF">RHRU231_930035</name>
</gene>